<evidence type="ECO:0000256" key="1">
    <source>
        <dbReference type="ARBA" id="ARBA00004651"/>
    </source>
</evidence>
<dbReference type="SUPFAM" id="SSF103473">
    <property type="entry name" value="MFS general substrate transporter"/>
    <property type="match status" value="1"/>
</dbReference>
<organism evidence="7">
    <name type="scientific">Thermogemmatispora argillosa</name>
    <dbReference type="NCBI Taxonomy" id="2045280"/>
    <lineage>
        <taxon>Bacteria</taxon>
        <taxon>Bacillati</taxon>
        <taxon>Chloroflexota</taxon>
        <taxon>Ktedonobacteria</taxon>
        <taxon>Thermogemmatisporales</taxon>
        <taxon>Thermogemmatisporaceae</taxon>
        <taxon>Thermogemmatispora</taxon>
    </lineage>
</organism>
<feature type="transmembrane region" description="Helical" evidence="5">
    <location>
        <begin position="359"/>
        <end position="381"/>
    </location>
</feature>
<dbReference type="InterPro" id="IPR011701">
    <property type="entry name" value="MFS"/>
</dbReference>
<evidence type="ECO:0000256" key="4">
    <source>
        <dbReference type="ARBA" id="ARBA00023136"/>
    </source>
</evidence>
<feature type="transmembrane region" description="Helical" evidence="5">
    <location>
        <begin position="142"/>
        <end position="166"/>
    </location>
</feature>
<dbReference type="GO" id="GO:0005886">
    <property type="term" value="C:plasma membrane"/>
    <property type="evidence" value="ECO:0007669"/>
    <property type="project" value="UniProtKB-SubCell"/>
</dbReference>
<evidence type="ECO:0000256" key="3">
    <source>
        <dbReference type="ARBA" id="ARBA00022989"/>
    </source>
</evidence>
<feature type="transmembrane region" description="Helical" evidence="5">
    <location>
        <begin position="103"/>
        <end position="130"/>
    </location>
</feature>
<feature type="transmembrane region" description="Helical" evidence="5">
    <location>
        <begin position="80"/>
        <end position="97"/>
    </location>
</feature>
<feature type="transmembrane region" description="Helical" evidence="5">
    <location>
        <begin position="387"/>
        <end position="408"/>
    </location>
</feature>
<evidence type="ECO:0000259" key="6">
    <source>
        <dbReference type="PROSITE" id="PS50850"/>
    </source>
</evidence>
<keyword evidence="4 5" id="KW-0472">Membrane</keyword>
<keyword evidence="2 5" id="KW-0812">Transmembrane</keyword>
<keyword evidence="3 5" id="KW-1133">Transmembrane helix</keyword>
<dbReference type="AlphaFoldDB" id="A0A455T6S9"/>
<dbReference type="InterPro" id="IPR020846">
    <property type="entry name" value="MFS_dom"/>
</dbReference>
<evidence type="ECO:0000256" key="5">
    <source>
        <dbReference type="SAM" id="Phobius"/>
    </source>
</evidence>
<dbReference type="PROSITE" id="PS50850">
    <property type="entry name" value="MFS"/>
    <property type="match status" value="1"/>
</dbReference>
<evidence type="ECO:0000256" key="2">
    <source>
        <dbReference type="ARBA" id="ARBA00022692"/>
    </source>
</evidence>
<feature type="transmembrane region" description="Helical" evidence="5">
    <location>
        <begin position="236"/>
        <end position="256"/>
    </location>
</feature>
<feature type="transmembrane region" description="Helical" evidence="5">
    <location>
        <begin position="178"/>
        <end position="198"/>
    </location>
</feature>
<feature type="transmembrane region" description="Helical" evidence="5">
    <location>
        <begin position="53"/>
        <end position="73"/>
    </location>
</feature>
<accession>A0A455T6S9</accession>
<dbReference type="GO" id="GO:0022857">
    <property type="term" value="F:transmembrane transporter activity"/>
    <property type="evidence" value="ECO:0007669"/>
    <property type="project" value="InterPro"/>
</dbReference>
<sequence>MATATSTMQVRNRWIIVIAAIVMQLALGSVYAWSVFSSQLQKLYGWDNTQATLPFTIAILVLGIAAAIGGFWMDRVGPRIVGTTAAVCYGLGVFLSGFTGNQLALLCLAYGVLGGLGMGLGYIVPVATLVKWFPDKRGMVTGLAVFGFGGGAVIVSQVGPLLMSAYGGGVQSHGVGPAFMTLGIIYLILIGLASQFYANPPADYRPAGWTPSAQVIAQRAARDFTPSEALTRWQWYALWGILALNVTAGISMISQAKQIALGGGAPDTLATLFVSLISIFNACGRFIWAWLSDLIGRRQVFMVMFALQVVLFLLMAAFIKSFAIILVPALIVALCYGGGFGTMPAFTADYFGPKNAGSIYGLMLTAWSAGGVLGPILIAQVKDRTGGYVVALVALAILMALSFLLPLVTRPPRSEAEAVSEAAPA</sequence>
<evidence type="ECO:0000313" key="7">
    <source>
        <dbReference type="EMBL" id="BBH95419.1"/>
    </source>
</evidence>
<feature type="transmembrane region" description="Helical" evidence="5">
    <location>
        <begin position="325"/>
        <end position="347"/>
    </location>
</feature>
<dbReference type="InterPro" id="IPR050327">
    <property type="entry name" value="Proton-linked_MCT"/>
</dbReference>
<dbReference type="PANTHER" id="PTHR11360">
    <property type="entry name" value="MONOCARBOXYLATE TRANSPORTER"/>
    <property type="match status" value="1"/>
</dbReference>
<feature type="transmembrane region" description="Helical" evidence="5">
    <location>
        <begin position="12"/>
        <end position="33"/>
    </location>
</feature>
<reference evidence="7" key="1">
    <citation type="submission" date="2018-12" db="EMBL/GenBank/DDBJ databases">
        <title>Novel natural products biosynthetic potential of the class Ktedonobacteria.</title>
        <authorList>
            <person name="Zheng Y."/>
            <person name="Saitou A."/>
            <person name="Wang C.M."/>
            <person name="Toyoda A."/>
            <person name="Minakuchi Y."/>
            <person name="Sekiguchi Y."/>
            <person name="Ueda K."/>
            <person name="Takano H."/>
            <person name="Sakai Y."/>
            <person name="Yokota A."/>
            <person name="Yabe S."/>
        </authorList>
    </citation>
    <scope>NUCLEOTIDE SEQUENCE</scope>
    <source>
        <strain evidence="7">A3-2</strain>
    </source>
</reference>
<dbReference type="Pfam" id="PF07690">
    <property type="entry name" value="MFS_1"/>
    <property type="match status" value="2"/>
</dbReference>
<comment type="subcellular location">
    <subcellularLocation>
        <location evidence="1">Cell membrane</location>
        <topology evidence="1">Multi-pass membrane protein</topology>
    </subcellularLocation>
</comment>
<proteinExistence type="predicted"/>
<protein>
    <submittedName>
        <fullName evidence="7">MFS transporter</fullName>
    </submittedName>
</protein>
<dbReference type="EMBL" id="AP019377">
    <property type="protein sequence ID" value="BBH95419.1"/>
    <property type="molecule type" value="Genomic_DNA"/>
</dbReference>
<feature type="transmembrane region" description="Helical" evidence="5">
    <location>
        <begin position="268"/>
        <end position="288"/>
    </location>
</feature>
<feature type="domain" description="Major facilitator superfamily (MFS) profile" evidence="6">
    <location>
        <begin position="12"/>
        <end position="414"/>
    </location>
</feature>
<feature type="transmembrane region" description="Helical" evidence="5">
    <location>
        <begin position="300"/>
        <end position="319"/>
    </location>
</feature>
<dbReference type="PANTHER" id="PTHR11360:SF317">
    <property type="entry name" value="MAJOR FACILITATOR SUPERFAMILY (MFS) PROFILE DOMAIN-CONTAINING PROTEIN-RELATED"/>
    <property type="match status" value="1"/>
</dbReference>
<dbReference type="InterPro" id="IPR036259">
    <property type="entry name" value="MFS_trans_sf"/>
</dbReference>
<dbReference type="Gene3D" id="1.20.1250.20">
    <property type="entry name" value="MFS general substrate transporter like domains"/>
    <property type="match status" value="2"/>
</dbReference>
<gene>
    <name evidence="7" type="ORF">KTA_36180</name>
</gene>
<dbReference type="CDD" id="cd17353">
    <property type="entry name" value="MFS_OFA_like"/>
    <property type="match status" value="1"/>
</dbReference>
<name>A0A455T6S9_9CHLR</name>